<dbReference type="InterPro" id="IPR029016">
    <property type="entry name" value="GAF-like_dom_sf"/>
</dbReference>
<keyword evidence="8" id="KW-0902">Two-component regulatory system</keyword>
<feature type="domain" description="Response regulatory" evidence="13">
    <location>
        <begin position="871"/>
        <end position="988"/>
    </location>
</feature>
<keyword evidence="3 11" id="KW-0597">Phosphoprotein</keyword>
<dbReference type="Pfam" id="PF02518">
    <property type="entry name" value="HATPase_c"/>
    <property type="match status" value="1"/>
</dbReference>
<gene>
    <name evidence="16" type="ORF">GGQ74_000156</name>
</gene>
<dbReference type="InterPro" id="IPR036890">
    <property type="entry name" value="HATPase_C_sf"/>
</dbReference>
<dbReference type="SUPFAM" id="SSF47384">
    <property type="entry name" value="Homodimeric domain of signal transducing histidine kinase"/>
    <property type="match status" value="1"/>
</dbReference>
<keyword evidence="7" id="KW-0067">ATP-binding</keyword>
<dbReference type="InterPro" id="IPR000014">
    <property type="entry name" value="PAS"/>
</dbReference>
<dbReference type="FunFam" id="3.30.565.10:FF:000010">
    <property type="entry name" value="Sensor histidine kinase RcsC"/>
    <property type="match status" value="1"/>
</dbReference>
<dbReference type="AlphaFoldDB" id="A0A846QCR8"/>
<comment type="catalytic activity">
    <reaction evidence="1">
        <text>ATP + protein L-histidine = ADP + protein N-phospho-L-histidine.</text>
        <dbReference type="EC" id="2.7.13.3"/>
    </reaction>
</comment>
<comment type="caution">
    <text evidence="16">The sequence shown here is derived from an EMBL/GenBank/DDBJ whole genome shotgun (WGS) entry which is preliminary data.</text>
</comment>
<dbReference type="CDD" id="cd00082">
    <property type="entry name" value="HisKA"/>
    <property type="match status" value="1"/>
</dbReference>
<evidence type="ECO:0000256" key="10">
    <source>
        <dbReference type="ARBA" id="ARBA00068150"/>
    </source>
</evidence>
<dbReference type="PROSITE" id="PS50109">
    <property type="entry name" value="HIS_KIN"/>
    <property type="match status" value="1"/>
</dbReference>
<dbReference type="InterPro" id="IPR013655">
    <property type="entry name" value="PAS_fold_3"/>
</dbReference>
<dbReference type="Proteomes" id="UP000580856">
    <property type="component" value="Unassembled WGS sequence"/>
</dbReference>
<dbReference type="InterPro" id="IPR036097">
    <property type="entry name" value="HisK_dim/P_sf"/>
</dbReference>
<dbReference type="RefSeq" id="WP_167939648.1">
    <property type="nucleotide sequence ID" value="NZ_JAATJA010000001.1"/>
</dbReference>
<evidence type="ECO:0000256" key="8">
    <source>
        <dbReference type="ARBA" id="ARBA00023012"/>
    </source>
</evidence>
<dbReference type="SMART" id="SM00387">
    <property type="entry name" value="HATPase_c"/>
    <property type="match status" value="1"/>
</dbReference>
<feature type="domain" description="PAC" evidence="15">
    <location>
        <begin position="419"/>
        <end position="472"/>
    </location>
</feature>
<feature type="domain" description="PAC" evidence="15">
    <location>
        <begin position="289"/>
        <end position="342"/>
    </location>
</feature>
<dbReference type="SUPFAM" id="SSF52172">
    <property type="entry name" value="CheY-like"/>
    <property type="match status" value="2"/>
</dbReference>
<evidence type="ECO:0000256" key="6">
    <source>
        <dbReference type="ARBA" id="ARBA00022777"/>
    </source>
</evidence>
<evidence type="ECO:0000259" key="14">
    <source>
        <dbReference type="PROSITE" id="PS50112"/>
    </source>
</evidence>
<evidence type="ECO:0000313" key="16">
    <source>
        <dbReference type="EMBL" id="NJB66516.1"/>
    </source>
</evidence>
<dbReference type="PROSITE" id="PS50112">
    <property type="entry name" value="PAS"/>
    <property type="match status" value="1"/>
</dbReference>
<dbReference type="InterPro" id="IPR001789">
    <property type="entry name" value="Sig_transdc_resp-reg_receiver"/>
</dbReference>
<dbReference type="SMART" id="SM00065">
    <property type="entry name" value="GAF"/>
    <property type="match status" value="1"/>
</dbReference>
<dbReference type="CDD" id="cd00130">
    <property type="entry name" value="PAS"/>
    <property type="match status" value="2"/>
</dbReference>
<feature type="domain" description="Response regulatory" evidence="13">
    <location>
        <begin position="724"/>
        <end position="842"/>
    </location>
</feature>
<dbReference type="GO" id="GO:0000155">
    <property type="term" value="F:phosphorelay sensor kinase activity"/>
    <property type="evidence" value="ECO:0007669"/>
    <property type="project" value="InterPro"/>
</dbReference>
<proteinExistence type="predicted"/>
<dbReference type="EMBL" id="JAATJA010000001">
    <property type="protein sequence ID" value="NJB66516.1"/>
    <property type="molecule type" value="Genomic_DNA"/>
</dbReference>
<dbReference type="PROSITE" id="PS50113">
    <property type="entry name" value="PAC"/>
    <property type="match status" value="2"/>
</dbReference>
<feature type="modified residue" description="4-aspartylphosphate" evidence="11">
    <location>
        <position position="920"/>
    </location>
</feature>
<dbReference type="Pfam" id="PF00512">
    <property type="entry name" value="HisKA"/>
    <property type="match status" value="1"/>
</dbReference>
<dbReference type="GO" id="GO:0005524">
    <property type="term" value="F:ATP binding"/>
    <property type="evidence" value="ECO:0007669"/>
    <property type="project" value="UniProtKB-KW"/>
</dbReference>
<dbReference type="SUPFAM" id="SSF55874">
    <property type="entry name" value="ATPase domain of HSP90 chaperone/DNA topoisomerase II/histidine kinase"/>
    <property type="match status" value="1"/>
</dbReference>
<name>A0A846QCR8_9BACT</name>
<dbReference type="Gene3D" id="3.30.450.20">
    <property type="entry name" value="PAS domain"/>
    <property type="match status" value="2"/>
</dbReference>
<dbReference type="SMART" id="SM00091">
    <property type="entry name" value="PAS"/>
    <property type="match status" value="2"/>
</dbReference>
<evidence type="ECO:0000256" key="1">
    <source>
        <dbReference type="ARBA" id="ARBA00000085"/>
    </source>
</evidence>
<dbReference type="InterPro" id="IPR001610">
    <property type="entry name" value="PAC"/>
</dbReference>
<keyword evidence="5" id="KW-0547">Nucleotide-binding</keyword>
<dbReference type="Gene3D" id="3.40.50.2300">
    <property type="match status" value="2"/>
</dbReference>
<reference evidence="16 17" key="1">
    <citation type="submission" date="2020-03" db="EMBL/GenBank/DDBJ databases">
        <title>Genomic Encyclopedia of Type Strains, Phase IV (KMG-IV): sequencing the most valuable type-strain genomes for metagenomic binning, comparative biology and taxonomic classification.</title>
        <authorList>
            <person name="Goeker M."/>
        </authorList>
    </citation>
    <scope>NUCLEOTIDE SEQUENCE [LARGE SCALE GENOMIC DNA]</scope>
    <source>
        <strain evidence="16 17">DSM 24233</strain>
    </source>
</reference>
<evidence type="ECO:0000256" key="7">
    <source>
        <dbReference type="ARBA" id="ARBA00022840"/>
    </source>
</evidence>
<dbReference type="InterPro" id="IPR011006">
    <property type="entry name" value="CheY-like_superfamily"/>
</dbReference>
<protein>
    <recommendedName>
        <fullName evidence="10">Sensory/regulatory protein RpfC</fullName>
        <ecNumber evidence="2">2.7.13.3</ecNumber>
    </recommendedName>
</protein>
<evidence type="ECO:0000259" key="12">
    <source>
        <dbReference type="PROSITE" id="PS50109"/>
    </source>
</evidence>
<comment type="subunit">
    <text evidence="9">At low DSF concentrations, interacts with RpfF.</text>
</comment>
<evidence type="ECO:0000256" key="5">
    <source>
        <dbReference type="ARBA" id="ARBA00022741"/>
    </source>
</evidence>
<organism evidence="16 17">
    <name type="scientific">Desulfobaculum xiamenense</name>
    <dbReference type="NCBI Taxonomy" id="995050"/>
    <lineage>
        <taxon>Bacteria</taxon>
        <taxon>Pseudomonadati</taxon>
        <taxon>Thermodesulfobacteriota</taxon>
        <taxon>Desulfovibrionia</taxon>
        <taxon>Desulfovibrionales</taxon>
        <taxon>Desulfovibrionaceae</taxon>
        <taxon>Desulfobaculum</taxon>
    </lineage>
</organism>
<dbReference type="Gene3D" id="3.30.450.40">
    <property type="match status" value="1"/>
</dbReference>
<dbReference type="PANTHER" id="PTHR45339:SF1">
    <property type="entry name" value="HYBRID SIGNAL TRANSDUCTION HISTIDINE KINASE J"/>
    <property type="match status" value="1"/>
</dbReference>
<comment type="caution">
    <text evidence="11">Lacks conserved residue(s) required for the propagation of feature annotation.</text>
</comment>
<feature type="domain" description="PAS" evidence="14">
    <location>
        <begin position="343"/>
        <end position="415"/>
    </location>
</feature>
<dbReference type="InterPro" id="IPR003661">
    <property type="entry name" value="HisK_dim/P_dom"/>
</dbReference>
<dbReference type="SMART" id="SM00086">
    <property type="entry name" value="PAC"/>
    <property type="match status" value="2"/>
</dbReference>
<dbReference type="SMART" id="SM00388">
    <property type="entry name" value="HisKA"/>
    <property type="match status" value="1"/>
</dbReference>
<dbReference type="CDD" id="cd17546">
    <property type="entry name" value="REC_hyHK_CKI1_RcsC-like"/>
    <property type="match status" value="1"/>
</dbReference>
<keyword evidence="17" id="KW-1185">Reference proteome</keyword>
<dbReference type="NCBIfam" id="TIGR00229">
    <property type="entry name" value="sensory_box"/>
    <property type="match status" value="2"/>
</dbReference>
<evidence type="ECO:0000256" key="4">
    <source>
        <dbReference type="ARBA" id="ARBA00022679"/>
    </source>
</evidence>
<keyword evidence="4" id="KW-0808">Transferase</keyword>
<dbReference type="EC" id="2.7.13.3" evidence="2"/>
<evidence type="ECO:0000256" key="11">
    <source>
        <dbReference type="PROSITE-ProRule" id="PRU00169"/>
    </source>
</evidence>
<dbReference type="PROSITE" id="PS50110">
    <property type="entry name" value="RESPONSE_REGULATORY"/>
    <property type="match status" value="2"/>
</dbReference>
<dbReference type="SMART" id="SM00448">
    <property type="entry name" value="REC"/>
    <property type="match status" value="2"/>
</dbReference>
<dbReference type="Pfam" id="PF00072">
    <property type="entry name" value="Response_reg"/>
    <property type="match status" value="1"/>
</dbReference>
<dbReference type="InterPro" id="IPR005467">
    <property type="entry name" value="His_kinase_dom"/>
</dbReference>
<dbReference type="InterPro" id="IPR004358">
    <property type="entry name" value="Sig_transdc_His_kin-like_C"/>
</dbReference>
<dbReference type="Gene3D" id="3.30.565.10">
    <property type="entry name" value="Histidine kinase-like ATPase, C-terminal domain"/>
    <property type="match status" value="1"/>
</dbReference>
<keyword evidence="6" id="KW-0418">Kinase</keyword>
<evidence type="ECO:0000256" key="2">
    <source>
        <dbReference type="ARBA" id="ARBA00012438"/>
    </source>
</evidence>
<dbReference type="FunFam" id="1.10.287.130:FF:000002">
    <property type="entry name" value="Two-component osmosensing histidine kinase"/>
    <property type="match status" value="1"/>
</dbReference>
<dbReference type="InterPro" id="IPR000700">
    <property type="entry name" value="PAS-assoc_C"/>
</dbReference>
<dbReference type="InterPro" id="IPR003018">
    <property type="entry name" value="GAF"/>
</dbReference>
<dbReference type="InterPro" id="IPR035965">
    <property type="entry name" value="PAS-like_dom_sf"/>
</dbReference>
<evidence type="ECO:0000259" key="15">
    <source>
        <dbReference type="PROSITE" id="PS50113"/>
    </source>
</evidence>
<accession>A0A846QCR8</accession>
<evidence type="ECO:0000256" key="9">
    <source>
        <dbReference type="ARBA" id="ARBA00064003"/>
    </source>
</evidence>
<dbReference type="SUPFAM" id="SSF55785">
    <property type="entry name" value="PYP-like sensor domain (PAS domain)"/>
    <property type="match status" value="2"/>
</dbReference>
<dbReference type="Gene3D" id="1.10.287.130">
    <property type="match status" value="1"/>
</dbReference>
<feature type="domain" description="Histidine kinase" evidence="12">
    <location>
        <begin position="483"/>
        <end position="703"/>
    </location>
</feature>
<dbReference type="PANTHER" id="PTHR45339">
    <property type="entry name" value="HYBRID SIGNAL TRANSDUCTION HISTIDINE KINASE J"/>
    <property type="match status" value="1"/>
</dbReference>
<dbReference type="InterPro" id="IPR003594">
    <property type="entry name" value="HATPase_dom"/>
</dbReference>
<dbReference type="Pfam" id="PF08447">
    <property type="entry name" value="PAS_3"/>
    <property type="match status" value="2"/>
</dbReference>
<dbReference type="CDD" id="cd16922">
    <property type="entry name" value="HATPase_EvgS-ArcB-TorS-like"/>
    <property type="match status" value="1"/>
</dbReference>
<sequence length="1005" mass="111182">MTYLILFLAIICIAIPAVALWPWLTLSHERLRRKQTERQLERTSIRDQVFGDLSQTFLTEPYPKACAHALERVGTHLQADRIVLCSFSPDHEEFTVTSEWLAPGVTALTPVLREVKTAQHTAFTAPLIAGGKLSLPSPTAPFANHVLPPNWQTASLLAIPLRDGTRTTGFLCADSAAIPAPWTQSDAELLERLALLIERYALQLKEQQARKESEQRYNIAARATSDGVWDWNITTDQAYFSSSSMRMLGLDAHDGPRTMEDWESHILPRDRQAISERLQQLTAEKPQGFELELPMLDVRGRLHWLLAKGLVVAHDHAGKPKRVMGTHTDITDRKLAEQALRESEERFALAMDANMDGIWDWDIPSGKVYFSPGWFRMLGFGPGALQGRPETWQELVHPDDRVDIDEHIKQLMDVRQGFWTQEFRMRTSLGTYRWILSRGRIVARDENDRPLRAIGTHTDITTLKQAERTAGEASKAKSIFLANTSHEIRTPMNGIIGMAEMLLQTQLSSRQREFAQTIRDSGSALLTMLDDLLDFSRIEAGKLRLDPQPFSLRRCLADVVRLVSPLAATKGLNLVLDVDHDAPDALIGDDSRLRQILINLLNNALKFTAHGEIVVHARHGIDDGKVRLDLAVSDTGIGIQPERTASIFESFVQETTSTSRKYGGSGLGLSISAQLARLMGGDIGVRSIPGKGSTFYFHVLMELDDAEPQDTISLPDPLKLLGTTALVVNHSPACSRVMRETLSLWGMRVLTAETWEQARDALGELSRAERAVLVVEHKPPEIDTFVCAEDARTSSGIPALPIILLNPNGHPGICSTARERGFLCLAKPISETELVCAIAASVGLITPQEAACVKCANDIPHEQKLSLPPLSILLAEDSPINQNVARSMLESFGHRVTIVANGHEALEAFAKAEFDLVLMDVQMPDMDGVEATQALRKTERSGKRTPIVALTGHVMEGDRQWLLESGMDGYISKPILPATLKQVISDALVKADDKDAPPLTPPSTR</sequence>
<dbReference type="SUPFAM" id="SSF55781">
    <property type="entry name" value="GAF domain-like"/>
    <property type="match status" value="1"/>
</dbReference>
<evidence type="ECO:0000259" key="13">
    <source>
        <dbReference type="PROSITE" id="PS50110"/>
    </source>
</evidence>
<evidence type="ECO:0000313" key="17">
    <source>
        <dbReference type="Proteomes" id="UP000580856"/>
    </source>
</evidence>
<dbReference type="PRINTS" id="PR00344">
    <property type="entry name" value="BCTRLSENSOR"/>
</dbReference>
<evidence type="ECO:0000256" key="3">
    <source>
        <dbReference type="ARBA" id="ARBA00022553"/>
    </source>
</evidence>
<dbReference type="Pfam" id="PF01590">
    <property type="entry name" value="GAF"/>
    <property type="match status" value="1"/>
</dbReference>